<protein>
    <recommendedName>
        <fullName evidence="4">ParB/Sulfiredoxin domain-containing protein</fullName>
    </recommendedName>
</protein>
<gene>
    <name evidence="2" type="ordered locus">Hneap_1630</name>
</gene>
<dbReference type="OrthoDB" id="8442375at2"/>
<evidence type="ECO:0000256" key="1">
    <source>
        <dbReference type="SAM" id="MobiDB-lite"/>
    </source>
</evidence>
<reference evidence="2 3" key="1">
    <citation type="submission" date="2009-10" db="EMBL/GenBank/DDBJ databases">
        <title>Complete sequence of Halothiobacillus neapolitanus c2.</title>
        <authorList>
            <consortium name="US DOE Joint Genome Institute"/>
            <person name="Lucas S."/>
            <person name="Copeland A."/>
            <person name="Lapidus A."/>
            <person name="Glavina del Rio T."/>
            <person name="Tice H."/>
            <person name="Bruce D."/>
            <person name="Goodwin L."/>
            <person name="Pitluck S."/>
            <person name="Davenport K."/>
            <person name="Brettin T."/>
            <person name="Detter J.C."/>
            <person name="Han C."/>
            <person name="Tapia R."/>
            <person name="Larimer F."/>
            <person name="Land M."/>
            <person name="Hauser L."/>
            <person name="Kyrpides N."/>
            <person name="Mikhailova N."/>
            <person name="Kerfeld C."/>
            <person name="Cannon G."/>
            <person name="Heinhort S."/>
        </authorList>
    </citation>
    <scope>NUCLEOTIDE SEQUENCE [LARGE SCALE GENOMIC DNA]</scope>
    <source>
        <strain evidence="3">ATCC 23641 / c2</strain>
    </source>
</reference>
<proteinExistence type="predicted"/>
<feature type="compositionally biased region" description="Basic and acidic residues" evidence="1">
    <location>
        <begin position="276"/>
        <end position="286"/>
    </location>
</feature>
<dbReference type="AlphaFoldDB" id="D0L185"/>
<keyword evidence="3" id="KW-1185">Reference proteome</keyword>
<dbReference type="KEGG" id="hna:Hneap_1630"/>
<evidence type="ECO:0000313" key="2">
    <source>
        <dbReference type="EMBL" id="ACX96458.1"/>
    </source>
</evidence>
<sequence>MKRKIQSIQLNLIKLDQENVRFGGDIAQNQREAIELMMADPEDAKKILKLAEHIASHGLDPTELQLTTPDEDGSFIVLEGNRRLTALKLLQNPDLCPDERLVKSFRMAQGKLSPNSLNEVECSVVPSRADGDMWVELKHTGQNGGVGRVNWDSDIRDERRARQSGTESIGRQIRNLIKDNPTIFTQDNIRDIFAIPVTTITRLFSSKPAQEIFQLKVENKEIIPLLGLKHIAPALEFAIDLFMHHGYNVNDVRSDEDRRRFVGRIPNEINPAKLAEQTEHHYDTKNQTDPSGDIKSTDAPQENKDRDSDRSGWTAADSETNTPVSEKKTRAKSSSRARKYLLPWPLNISNARINEIYRELRSNLEVDTCPNATAVLFRVFIEVSCDDFSQKQNQLGTPVTRDDNQRPITVDDKLSAKIKAVSKHLADQGKIDKQHSKAISKRSTTHDAIGSVDHFNQFVHGSASAPLPSELKDIADEYKPMLVAIWQ</sequence>
<organism evidence="2 3">
    <name type="scientific">Halothiobacillus neapolitanus (strain ATCC 23641 / DSM 15147 / CIP 104769 / NCIMB 8539 / c2)</name>
    <name type="common">Thiobacillus neapolitanus</name>
    <dbReference type="NCBI Taxonomy" id="555778"/>
    <lineage>
        <taxon>Bacteria</taxon>
        <taxon>Pseudomonadati</taxon>
        <taxon>Pseudomonadota</taxon>
        <taxon>Gammaproteobacteria</taxon>
        <taxon>Chromatiales</taxon>
        <taxon>Halothiobacillaceae</taxon>
        <taxon>Halothiobacillus</taxon>
    </lineage>
</organism>
<dbReference type="EMBL" id="CP001801">
    <property type="protein sequence ID" value="ACX96458.1"/>
    <property type="molecule type" value="Genomic_DNA"/>
</dbReference>
<accession>D0L185</accession>
<feature type="compositionally biased region" description="Basic and acidic residues" evidence="1">
    <location>
        <begin position="301"/>
        <end position="310"/>
    </location>
</feature>
<name>D0L185_HALNC</name>
<feature type="region of interest" description="Disordered" evidence="1">
    <location>
        <begin position="269"/>
        <end position="336"/>
    </location>
</feature>
<dbReference type="Proteomes" id="UP000009102">
    <property type="component" value="Chromosome"/>
</dbReference>
<dbReference type="HOGENOM" id="CLU_047523_0_0_6"/>
<evidence type="ECO:0008006" key="4">
    <source>
        <dbReference type="Google" id="ProtNLM"/>
    </source>
</evidence>
<dbReference type="eggNOG" id="COG1475">
    <property type="taxonomic scope" value="Bacteria"/>
</dbReference>
<dbReference type="RefSeq" id="WP_012824492.1">
    <property type="nucleotide sequence ID" value="NC_013422.1"/>
</dbReference>
<evidence type="ECO:0000313" key="3">
    <source>
        <dbReference type="Proteomes" id="UP000009102"/>
    </source>
</evidence>